<dbReference type="GO" id="GO:0042761">
    <property type="term" value="P:very long-chain fatty acid biosynthetic process"/>
    <property type="evidence" value="ECO:0007669"/>
    <property type="project" value="TreeGrafter"/>
</dbReference>
<dbReference type="PANTHER" id="PTHR11035:SF35">
    <property type="entry name" value="VERY-LONG-CHAIN (3R)-3-HYDROXYACYL-COA DEHYDRATASE"/>
    <property type="match status" value="1"/>
</dbReference>
<sequence length="222" mass="25372">MSQLLNLYLFLYNSLQACGWAIALIRVLSSFICTRSVTSAYASAGELICLLQSLALLETIHGAIGIVPNGMLFPLLQWIGRTHVVVAVAHGIEEVQENTSIFIIFVAWCTTEVVRYPNYALNCFGTSPYVLTYLRYTLFIVLYPTGFVSELWLMYKALPFIKKKNLYEGLFAGLPFSYSGIVLVMICLYPFIFPKMYLHMLKQRRSKLGKYKLDKYHMKKDT</sequence>
<keyword evidence="12 13" id="KW-0456">Lyase</keyword>
<dbReference type="GO" id="GO:0005789">
    <property type="term" value="C:endoplasmic reticulum membrane"/>
    <property type="evidence" value="ECO:0007669"/>
    <property type="project" value="UniProtKB-SubCell"/>
</dbReference>
<keyword evidence="15" id="KW-1185">Reference proteome</keyword>
<evidence type="ECO:0000256" key="4">
    <source>
        <dbReference type="ARBA" id="ARBA00013122"/>
    </source>
</evidence>
<dbReference type="Proteomes" id="UP001237642">
    <property type="component" value="Unassembled WGS sequence"/>
</dbReference>
<dbReference type="GO" id="GO:0030148">
    <property type="term" value="P:sphingolipid biosynthetic process"/>
    <property type="evidence" value="ECO:0007669"/>
    <property type="project" value="TreeGrafter"/>
</dbReference>
<evidence type="ECO:0000256" key="3">
    <source>
        <dbReference type="ARBA" id="ARBA00007811"/>
    </source>
</evidence>
<keyword evidence="5 13" id="KW-0444">Lipid biosynthesis</keyword>
<reference evidence="14" key="2">
    <citation type="submission" date="2023-05" db="EMBL/GenBank/DDBJ databases">
        <authorList>
            <person name="Schelkunov M.I."/>
        </authorList>
    </citation>
    <scope>NUCLEOTIDE SEQUENCE</scope>
    <source>
        <strain evidence="14">Hsosn_3</strain>
        <tissue evidence="14">Leaf</tissue>
    </source>
</reference>
<evidence type="ECO:0000313" key="14">
    <source>
        <dbReference type="EMBL" id="KAK1398535.1"/>
    </source>
</evidence>
<evidence type="ECO:0000256" key="2">
    <source>
        <dbReference type="ARBA" id="ARBA00005194"/>
    </source>
</evidence>
<keyword evidence="6 13" id="KW-0812">Transmembrane</keyword>
<comment type="similarity">
    <text evidence="3 13">Belongs to the very long-chain fatty acids dehydratase HACD family.</text>
</comment>
<dbReference type="PANTHER" id="PTHR11035">
    <property type="entry name" value="VERY-LONG-CHAIN (3R)-3-HYDROXYACYL-COA DEHYDRATASE"/>
    <property type="match status" value="1"/>
</dbReference>
<organism evidence="14 15">
    <name type="scientific">Heracleum sosnowskyi</name>
    <dbReference type="NCBI Taxonomy" id="360622"/>
    <lineage>
        <taxon>Eukaryota</taxon>
        <taxon>Viridiplantae</taxon>
        <taxon>Streptophyta</taxon>
        <taxon>Embryophyta</taxon>
        <taxon>Tracheophyta</taxon>
        <taxon>Spermatophyta</taxon>
        <taxon>Magnoliopsida</taxon>
        <taxon>eudicotyledons</taxon>
        <taxon>Gunneridae</taxon>
        <taxon>Pentapetalae</taxon>
        <taxon>asterids</taxon>
        <taxon>campanulids</taxon>
        <taxon>Apiales</taxon>
        <taxon>Apiaceae</taxon>
        <taxon>Apioideae</taxon>
        <taxon>apioid superclade</taxon>
        <taxon>Tordylieae</taxon>
        <taxon>Tordyliinae</taxon>
        <taxon>Heracleum</taxon>
    </lineage>
</organism>
<reference evidence="14" key="1">
    <citation type="submission" date="2023-02" db="EMBL/GenBank/DDBJ databases">
        <title>Genome of toxic invasive species Heracleum sosnowskyi carries increased number of genes despite the absence of recent whole-genome duplications.</title>
        <authorList>
            <person name="Schelkunov M."/>
            <person name="Shtratnikova V."/>
            <person name="Makarenko M."/>
            <person name="Klepikova A."/>
            <person name="Omelchenko D."/>
            <person name="Novikova G."/>
            <person name="Obukhova E."/>
            <person name="Bogdanov V."/>
            <person name="Penin A."/>
            <person name="Logacheva M."/>
        </authorList>
    </citation>
    <scope>NUCLEOTIDE SEQUENCE</scope>
    <source>
        <strain evidence="14">Hsosn_3</strain>
        <tissue evidence="14">Leaf</tissue>
    </source>
</reference>
<feature type="transmembrane region" description="Helical" evidence="13">
    <location>
        <begin position="136"/>
        <end position="155"/>
    </location>
</feature>
<evidence type="ECO:0000256" key="6">
    <source>
        <dbReference type="ARBA" id="ARBA00022692"/>
    </source>
</evidence>
<dbReference type="EC" id="4.2.1.134" evidence="4 13"/>
<evidence type="ECO:0000256" key="8">
    <source>
        <dbReference type="ARBA" id="ARBA00022989"/>
    </source>
</evidence>
<keyword evidence="11 13" id="KW-0275">Fatty acid biosynthesis</keyword>
<keyword evidence="8 13" id="KW-1133">Transmembrane helix</keyword>
<evidence type="ECO:0000256" key="1">
    <source>
        <dbReference type="ARBA" id="ARBA00004141"/>
    </source>
</evidence>
<dbReference type="AlphaFoldDB" id="A0AAD8N1P1"/>
<evidence type="ECO:0000256" key="12">
    <source>
        <dbReference type="ARBA" id="ARBA00023239"/>
    </source>
</evidence>
<keyword evidence="10 13" id="KW-0472">Membrane</keyword>
<protein>
    <recommendedName>
        <fullName evidence="4 13">Very-long-chain (3R)-3-hydroxyacyl-CoA dehydratase</fullName>
        <ecNumber evidence="4 13">4.2.1.134</ecNumber>
    </recommendedName>
</protein>
<evidence type="ECO:0000256" key="5">
    <source>
        <dbReference type="ARBA" id="ARBA00022516"/>
    </source>
</evidence>
<gene>
    <name evidence="14" type="ORF">POM88_008398</name>
</gene>
<evidence type="ECO:0000313" key="15">
    <source>
        <dbReference type="Proteomes" id="UP001237642"/>
    </source>
</evidence>
<evidence type="ECO:0000256" key="13">
    <source>
        <dbReference type="RuleBase" id="RU363109"/>
    </source>
</evidence>
<comment type="catalytic activity">
    <reaction evidence="13">
        <text>a very-long-chain (3R)-3-hydroxyacyl-CoA = a very-long-chain (2E)-enoyl-CoA + H2O</text>
        <dbReference type="Rhea" id="RHEA:45812"/>
        <dbReference type="ChEBI" id="CHEBI:15377"/>
        <dbReference type="ChEBI" id="CHEBI:83728"/>
        <dbReference type="ChEBI" id="CHEBI:85440"/>
        <dbReference type="EC" id="4.2.1.134"/>
    </reaction>
</comment>
<dbReference type="EMBL" id="JAUIZM010000002">
    <property type="protein sequence ID" value="KAK1398535.1"/>
    <property type="molecule type" value="Genomic_DNA"/>
</dbReference>
<keyword evidence="13" id="KW-0256">Endoplasmic reticulum</keyword>
<evidence type="ECO:0000256" key="7">
    <source>
        <dbReference type="ARBA" id="ARBA00022832"/>
    </source>
</evidence>
<keyword evidence="9 13" id="KW-0443">Lipid metabolism</keyword>
<comment type="caution">
    <text evidence="14">The sequence shown here is derived from an EMBL/GenBank/DDBJ whole genome shotgun (WGS) entry which is preliminary data.</text>
</comment>
<proteinExistence type="inferred from homology"/>
<dbReference type="GO" id="GO:0102158">
    <property type="term" value="F:very-long-chain (3R)-3-hydroxyacyl-CoA dehydratase activity"/>
    <property type="evidence" value="ECO:0007669"/>
    <property type="project" value="UniProtKB-EC"/>
</dbReference>
<evidence type="ECO:0000256" key="11">
    <source>
        <dbReference type="ARBA" id="ARBA00023160"/>
    </source>
</evidence>
<name>A0AAD8N1P1_9APIA</name>
<feature type="transmembrane region" description="Helical" evidence="13">
    <location>
        <begin position="175"/>
        <end position="198"/>
    </location>
</feature>
<dbReference type="Pfam" id="PF04387">
    <property type="entry name" value="PTPLA"/>
    <property type="match status" value="1"/>
</dbReference>
<comment type="subcellular location">
    <subcellularLocation>
        <location evidence="13">Endoplasmic reticulum membrane</location>
        <topology evidence="13">Multi-pass membrane protein</topology>
    </subcellularLocation>
    <subcellularLocation>
        <location evidence="1">Membrane</location>
        <topology evidence="1">Multi-pass membrane protein</topology>
    </subcellularLocation>
</comment>
<dbReference type="InterPro" id="IPR007482">
    <property type="entry name" value="Tyr_Pase-like_PTPLA"/>
</dbReference>
<accession>A0AAD8N1P1</accession>
<comment type="caution">
    <text evidence="13">Lacks conserved residue(s) required for the propagation of feature annotation.</text>
</comment>
<comment type="function">
    <text evidence="13">Catalyzes the third of the four reactions of the long-chain fatty acids elongation cycle. This endoplasmic reticulum-bound enzymatic process, allows the addition of two carbons to the chain of long- and very long-chain fatty acids/VLCFAs per cycle. This enzyme catalyzes the dehydration of the 3-hydroxyacyl-CoA intermediate into trans-2,3-enoyl-CoA, within each cycle of fatty acid elongation. Thereby, it participates to the production of VLCFAs of different chain lengths that are involved in multiple biological processes as precursors of membrane lipids and lipid mediators.</text>
</comment>
<comment type="pathway">
    <text evidence="2 13">Lipid metabolism; fatty acid biosynthesis.</text>
</comment>
<evidence type="ECO:0000256" key="10">
    <source>
        <dbReference type="ARBA" id="ARBA00023136"/>
    </source>
</evidence>
<dbReference type="GO" id="GO:0030497">
    <property type="term" value="P:fatty acid elongation"/>
    <property type="evidence" value="ECO:0007669"/>
    <property type="project" value="TreeGrafter"/>
</dbReference>
<evidence type="ECO:0000256" key="9">
    <source>
        <dbReference type="ARBA" id="ARBA00023098"/>
    </source>
</evidence>
<keyword evidence="7 13" id="KW-0276">Fatty acid metabolism</keyword>
<feature type="transmembrane region" description="Helical" evidence="13">
    <location>
        <begin position="6"/>
        <end position="28"/>
    </location>
</feature>